<gene>
    <name evidence="1" type="ORF">DW944_11320</name>
</gene>
<keyword evidence="2" id="KW-1185">Reference proteome</keyword>
<dbReference type="EMBL" id="QSFD01000016">
    <property type="protein sequence ID" value="RHA16755.1"/>
    <property type="molecule type" value="Genomic_DNA"/>
</dbReference>
<dbReference type="Proteomes" id="UP000284779">
    <property type="component" value="Unassembled WGS sequence"/>
</dbReference>
<name>A0A413R4Z9_9FIRM</name>
<protein>
    <submittedName>
        <fullName evidence="1">Uncharacterized protein</fullName>
    </submittedName>
</protein>
<proteinExistence type="predicted"/>
<dbReference type="AlphaFoldDB" id="A0A413R4Z9"/>
<sequence length="62" mass="7137">MCVTHKKDINIIRQLCQHFFAIFSHKFKIHKVTTEPAGETSSLRAQDLRSLNAILPKALEFN</sequence>
<evidence type="ECO:0000313" key="2">
    <source>
        <dbReference type="Proteomes" id="UP000284779"/>
    </source>
</evidence>
<organism evidence="1 2">
    <name type="scientific">Eubacterium ventriosum</name>
    <dbReference type="NCBI Taxonomy" id="39496"/>
    <lineage>
        <taxon>Bacteria</taxon>
        <taxon>Bacillati</taxon>
        <taxon>Bacillota</taxon>
        <taxon>Clostridia</taxon>
        <taxon>Eubacteriales</taxon>
        <taxon>Eubacteriaceae</taxon>
        <taxon>Eubacterium</taxon>
    </lineage>
</organism>
<evidence type="ECO:0000313" key="1">
    <source>
        <dbReference type="EMBL" id="RHA16755.1"/>
    </source>
</evidence>
<reference evidence="1 2" key="1">
    <citation type="submission" date="2018-08" db="EMBL/GenBank/DDBJ databases">
        <title>A genome reference for cultivated species of the human gut microbiota.</title>
        <authorList>
            <person name="Zou Y."/>
            <person name="Xue W."/>
            <person name="Luo G."/>
        </authorList>
    </citation>
    <scope>NUCLEOTIDE SEQUENCE [LARGE SCALE GENOMIC DNA]</scope>
    <source>
        <strain evidence="1 2">AM44-11BH</strain>
    </source>
</reference>
<comment type="caution">
    <text evidence="1">The sequence shown here is derived from an EMBL/GenBank/DDBJ whole genome shotgun (WGS) entry which is preliminary data.</text>
</comment>
<accession>A0A413R4Z9</accession>